<keyword evidence="4 8" id="KW-1133">Transmembrane helix</keyword>
<dbReference type="InterPro" id="IPR003856">
    <property type="entry name" value="LPS_length_determ_N"/>
</dbReference>
<proteinExistence type="predicted"/>
<dbReference type="Proteomes" id="UP000234857">
    <property type="component" value="Unassembled WGS sequence"/>
</dbReference>
<comment type="subcellular location">
    <subcellularLocation>
        <location evidence="1">Cell membrane</location>
        <topology evidence="1">Multi-pass membrane protein</topology>
    </subcellularLocation>
</comment>
<evidence type="ECO:0000256" key="4">
    <source>
        <dbReference type="ARBA" id="ARBA00022989"/>
    </source>
</evidence>
<reference evidence="10 11" key="1">
    <citation type="submission" date="2017-11" db="EMBL/GenBank/DDBJ databases">
        <title>Genome-resolved metagenomics identifies genetic mobility, metabolic interactions, and unexpected diversity in perchlorate-reducing communities.</title>
        <authorList>
            <person name="Barnum T.P."/>
            <person name="Figueroa I.A."/>
            <person name="Carlstrom C.I."/>
            <person name="Lucas L.N."/>
            <person name="Engelbrektson A.L."/>
            <person name="Coates J.D."/>
        </authorList>
    </citation>
    <scope>NUCLEOTIDE SEQUENCE [LARGE SCALE GENOMIC DNA]</scope>
    <source>
        <strain evidence="10">BM706</strain>
    </source>
</reference>
<gene>
    <name evidence="10" type="ORF">C0601_12830</name>
</gene>
<evidence type="ECO:0000313" key="11">
    <source>
        <dbReference type="Proteomes" id="UP000234857"/>
    </source>
</evidence>
<feature type="compositionally biased region" description="Basic and acidic residues" evidence="7">
    <location>
        <begin position="20"/>
        <end position="53"/>
    </location>
</feature>
<dbReference type="Pfam" id="PF02706">
    <property type="entry name" value="Wzz"/>
    <property type="match status" value="1"/>
</dbReference>
<dbReference type="AlphaFoldDB" id="A0A2N5ZA19"/>
<feature type="coiled-coil region" evidence="6">
    <location>
        <begin position="238"/>
        <end position="265"/>
    </location>
</feature>
<keyword evidence="6" id="KW-0175">Coiled coil</keyword>
<evidence type="ECO:0000256" key="7">
    <source>
        <dbReference type="SAM" id="MobiDB-lite"/>
    </source>
</evidence>
<organism evidence="10 11">
    <name type="scientific">Muiribacterium halophilum</name>
    <dbReference type="NCBI Taxonomy" id="2053465"/>
    <lineage>
        <taxon>Bacteria</taxon>
        <taxon>Candidatus Muiribacteriota</taxon>
        <taxon>Candidatus Muiribacteriia</taxon>
        <taxon>Candidatus Muiribacteriales</taxon>
        <taxon>Candidatus Muiribacteriaceae</taxon>
        <taxon>Candidatus Muiribacterium</taxon>
    </lineage>
</organism>
<name>A0A2N5ZA19_MUIH1</name>
<evidence type="ECO:0000313" key="10">
    <source>
        <dbReference type="EMBL" id="PLX15525.1"/>
    </source>
</evidence>
<evidence type="ECO:0000259" key="9">
    <source>
        <dbReference type="Pfam" id="PF02706"/>
    </source>
</evidence>
<dbReference type="EMBL" id="PKTG01000138">
    <property type="protein sequence ID" value="PLX15525.1"/>
    <property type="molecule type" value="Genomic_DNA"/>
</dbReference>
<evidence type="ECO:0000256" key="2">
    <source>
        <dbReference type="ARBA" id="ARBA00022475"/>
    </source>
</evidence>
<evidence type="ECO:0000256" key="3">
    <source>
        <dbReference type="ARBA" id="ARBA00022692"/>
    </source>
</evidence>
<protein>
    <recommendedName>
        <fullName evidence="9">Polysaccharide chain length determinant N-terminal domain-containing protein</fullName>
    </recommendedName>
</protein>
<feature type="region of interest" description="Disordered" evidence="7">
    <location>
        <begin position="1"/>
        <end position="57"/>
    </location>
</feature>
<keyword evidence="5 8" id="KW-0472">Membrane</keyword>
<feature type="transmembrane region" description="Helical" evidence="8">
    <location>
        <begin position="86"/>
        <end position="104"/>
    </location>
</feature>
<sequence length="431" mass="50998">MKGKTKLLKQKNKGKKMKKDKSDDRVQMTDDSNSDNRQRTTVDGENNESKDSSTHISHLTSHGYDYPDDEIDLLELFAKLYKNKKIIFISTIIFLILGVFYSAYRIPDYKMVFFAKNGIKDFNQNTQIPSINITELSDWIESELYFDENIRNYLFEVEKKKDSNLLRFSSYTNDTKETYDYSSYFFKTLKGESLFINPLNNAKKTFLNSIESVNNSIKIKNVELENISNRIKEIDFLIQKTKDEIKITKDKIKEREKTLDEYRKLYSVNIDKNNEYQRKIESSATDSESTTYLLYSNLLQYNLNQNTELIKTINNYETSIKDMELRINELININQEHEIKKTELISKTKKGLEIDIQTLNMEKKNIQDKIERLNVLTVLNENSILSNKNKKFKIILLFLIIGWIFGIVFVFIKVFYNEIKKRMLEDSEKER</sequence>
<feature type="domain" description="Polysaccharide chain length determinant N-terminal" evidence="9">
    <location>
        <begin position="69"/>
        <end position="110"/>
    </location>
</feature>
<accession>A0A2N5ZA19</accession>
<feature type="transmembrane region" description="Helical" evidence="8">
    <location>
        <begin position="394"/>
        <end position="416"/>
    </location>
</feature>
<feature type="coiled-coil region" evidence="6">
    <location>
        <begin position="306"/>
        <end position="376"/>
    </location>
</feature>
<keyword evidence="3 8" id="KW-0812">Transmembrane</keyword>
<comment type="caution">
    <text evidence="10">The sequence shown here is derived from an EMBL/GenBank/DDBJ whole genome shotgun (WGS) entry which is preliminary data.</text>
</comment>
<evidence type="ECO:0000256" key="6">
    <source>
        <dbReference type="SAM" id="Coils"/>
    </source>
</evidence>
<feature type="compositionally biased region" description="Basic residues" evidence="7">
    <location>
        <begin position="1"/>
        <end position="19"/>
    </location>
</feature>
<keyword evidence="2" id="KW-1003">Cell membrane</keyword>
<evidence type="ECO:0000256" key="1">
    <source>
        <dbReference type="ARBA" id="ARBA00004651"/>
    </source>
</evidence>
<evidence type="ECO:0000256" key="5">
    <source>
        <dbReference type="ARBA" id="ARBA00023136"/>
    </source>
</evidence>
<evidence type="ECO:0000256" key="8">
    <source>
        <dbReference type="SAM" id="Phobius"/>
    </source>
</evidence>
<dbReference type="GO" id="GO:0005886">
    <property type="term" value="C:plasma membrane"/>
    <property type="evidence" value="ECO:0007669"/>
    <property type="project" value="UniProtKB-SubCell"/>
</dbReference>